<dbReference type="RefSeq" id="WP_232652091.1">
    <property type="nucleotide sequence ID" value="NZ_JAJSBI010000018.1"/>
</dbReference>
<feature type="region of interest" description="Disordered" evidence="2">
    <location>
        <begin position="344"/>
        <end position="365"/>
    </location>
</feature>
<reference evidence="3" key="1">
    <citation type="submission" date="2021-12" db="EMBL/GenBank/DDBJ databases">
        <authorList>
            <person name="Lee J.-H."/>
            <person name="Kim S.-B."/>
        </authorList>
    </citation>
    <scope>NUCLEOTIDE SEQUENCE</scope>
    <source>
        <strain evidence="3">NR30</strain>
    </source>
</reference>
<dbReference type="Proteomes" id="UP001108029">
    <property type="component" value="Unassembled WGS sequence"/>
</dbReference>
<dbReference type="GO" id="GO:0016765">
    <property type="term" value="F:transferase activity, transferring alkyl or aryl (other than methyl) groups"/>
    <property type="evidence" value="ECO:0007669"/>
    <property type="project" value="InterPro"/>
</dbReference>
<gene>
    <name evidence="3" type="ORF">LJ657_30645</name>
</gene>
<dbReference type="InterPro" id="IPR033964">
    <property type="entry name" value="ABBA"/>
</dbReference>
<keyword evidence="1" id="KW-0808">Transferase</keyword>
<comment type="caution">
    <text evidence="3">The sequence shown here is derived from an EMBL/GenBank/DDBJ whole genome shotgun (WGS) entry which is preliminary data.</text>
</comment>
<dbReference type="SFLD" id="SFLDS00036">
    <property type="entry name" value="Aromatic_Prenyltransferase"/>
    <property type="match status" value="1"/>
</dbReference>
<dbReference type="InterPro" id="IPR017795">
    <property type="entry name" value="ABBA_NscD-like"/>
</dbReference>
<dbReference type="AlphaFoldDB" id="A0A9Q3VSZ5"/>
<evidence type="ECO:0000313" key="3">
    <source>
        <dbReference type="EMBL" id="MCD9877906.1"/>
    </source>
</evidence>
<keyword evidence="4" id="KW-1185">Reference proteome</keyword>
<evidence type="ECO:0008006" key="5">
    <source>
        <dbReference type="Google" id="ProtNLM"/>
    </source>
</evidence>
<evidence type="ECO:0000256" key="2">
    <source>
        <dbReference type="SAM" id="MobiDB-lite"/>
    </source>
</evidence>
<feature type="compositionally biased region" description="Polar residues" evidence="2">
    <location>
        <begin position="354"/>
        <end position="365"/>
    </location>
</feature>
<dbReference type="EMBL" id="JAJSBI010000018">
    <property type="protein sequence ID" value="MCD9877906.1"/>
    <property type="molecule type" value="Genomic_DNA"/>
</dbReference>
<accession>A0A9Q3VSZ5</accession>
<evidence type="ECO:0000256" key="1">
    <source>
        <dbReference type="ARBA" id="ARBA00022679"/>
    </source>
</evidence>
<organism evidence="3 4">
    <name type="scientific">Streptomyces guryensis</name>
    <dbReference type="NCBI Taxonomy" id="2886947"/>
    <lineage>
        <taxon>Bacteria</taxon>
        <taxon>Bacillati</taxon>
        <taxon>Actinomycetota</taxon>
        <taxon>Actinomycetes</taxon>
        <taxon>Kitasatosporales</taxon>
        <taxon>Streptomycetaceae</taxon>
        <taxon>Streptomyces</taxon>
    </lineage>
</organism>
<protein>
    <recommendedName>
        <fullName evidence="5">Aromatic prenyltransferase, DMATS type</fullName>
    </recommendedName>
</protein>
<dbReference type="Pfam" id="PF11991">
    <property type="entry name" value="Trp_DMAT"/>
    <property type="match status" value="1"/>
</dbReference>
<evidence type="ECO:0000313" key="4">
    <source>
        <dbReference type="Proteomes" id="UP001108029"/>
    </source>
</evidence>
<proteinExistence type="predicted"/>
<name>A0A9Q3VSZ5_9ACTN</name>
<dbReference type="GO" id="GO:0009820">
    <property type="term" value="P:alkaloid metabolic process"/>
    <property type="evidence" value="ECO:0007669"/>
    <property type="project" value="InterPro"/>
</dbReference>
<sequence>MCDGLGLPQSMGGPVAGQVRELLRPWADVPVGQVCRFPSYVAGDGFPAEMSVKWSRGRPELRILFEALGASEPITAAANRIAAAALTNRLAGEPLVDLDRYGKVAGVFEPGFGQGAEVVPVWHSLAWRPGHPPTFKIYFGLYAVDLKERYALVSEAMGRLAMGTAWADTCARVTRGAQTDGAERELEFFALDLDTSPRARAKVYFRNHTGSVAVLEQMASLARAHEPDRARSAFRTLLGTAPEAAGKAPLTCLAFRPDATCADESTTYFRVSSFTASDEEAAARIGALMAHEGLDPQRHHSLLHAVAPRPLNRIRGLQELVSYRSLGRDGDVCVYFRFPLYPPQATRPGPPAQPSRSILQEDGST</sequence>